<evidence type="ECO:0000313" key="1">
    <source>
        <dbReference type="EMBL" id="KAJ9066543.1"/>
    </source>
</evidence>
<proteinExistence type="predicted"/>
<protein>
    <submittedName>
        <fullName evidence="1">Uncharacterized protein</fullName>
    </submittedName>
</protein>
<gene>
    <name evidence="1" type="ORF">DSO57_1039694</name>
</gene>
<keyword evidence="2" id="KW-1185">Reference proteome</keyword>
<accession>A0ACC2SW38</accession>
<sequence>MAKTREIPEYIRRKVIKAREAGLSYRKIGSQLKIGAETGREIYQKFQEINSVKNRPRSGRPRKTTARVDQFIIRIVSNDQFLNAKKIKERVKTRSGVDISETTVRLRLHKNGIYDHVTNKTKVDGKVRSKGWFLKNGN</sequence>
<dbReference type="EMBL" id="QTSX02004286">
    <property type="protein sequence ID" value="KAJ9066543.1"/>
    <property type="molecule type" value="Genomic_DNA"/>
</dbReference>
<organism evidence="1 2">
    <name type="scientific">Entomophthora muscae</name>
    <dbReference type="NCBI Taxonomy" id="34485"/>
    <lineage>
        <taxon>Eukaryota</taxon>
        <taxon>Fungi</taxon>
        <taxon>Fungi incertae sedis</taxon>
        <taxon>Zoopagomycota</taxon>
        <taxon>Entomophthoromycotina</taxon>
        <taxon>Entomophthoromycetes</taxon>
        <taxon>Entomophthorales</taxon>
        <taxon>Entomophthoraceae</taxon>
        <taxon>Entomophthora</taxon>
    </lineage>
</organism>
<evidence type="ECO:0000313" key="2">
    <source>
        <dbReference type="Proteomes" id="UP001165960"/>
    </source>
</evidence>
<dbReference type="Proteomes" id="UP001165960">
    <property type="component" value="Unassembled WGS sequence"/>
</dbReference>
<comment type="caution">
    <text evidence="1">The sequence shown here is derived from an EMBL/GenBank/DDBJ whole genome shotgun (WGS) entry which is preliminary data.</text>
</comment>
<reference evidence="1" key="1">
    <citation type="submission" date="2022-04" db="EMBL/GenBank/DDBJ databases">
        <title>Genome of the entomopathogenic fungus Entomophthora muscae.</title>
        <authorList>
            <person name="Elya C."/>
            <person name="Lovett B.R."/>
            <person name="Lee E."/>
            <person name="Macias A.M."/>
            <person name="Hajek A.E."/>
            <person name="De Bivort B.L."/>
            <person name="Kasson M.T."/>
            <person name="De Fine Licht H.H."/>
            <person name="Stajich J.E."/>
        </authorList>
    </citation>
    <scope>NUCLEOTIDE SEQUENCE</scope>
    <source>
        <strain evidence="1">Berkeley</strain>
    </source>
</reference>
<name>A0ACC2SW38_9FUNG</name>